<proteinExistence type="predicted"/>
<accession>A0A0P1AKC7</accession>
<dbReference type="GeneID" id="59052585"/>
<dbReference type="RefSeq" id="XP_036263180.1">
    <property type="nucleotide sequence ID" value="XM_036407483.1"/>
</dbReference>
<organism evidence="1 2">
    <name type="scientific">Plasmopara halstedii</name>
    <name type="common">Downy mildew of sunflower</name>
    <dbReference type="NCBI Taxonomy" id="4781"/>
    <lineage>
        <taxon>Eukaryota</taxon>
        <taxon>Sar</taxon>
        <taxon>Stramenopiles</taxon>
        <taxon>Oomycota</taxon>
        <taxon>Peronosporomycetes</taxon>
        <taxon>Peronosporales</taxon>
        <taxon>Peronosporaceae</taxon>
        <taxon>Plasmopara</taxon>
    </lineage>
</organism>
<dbReference type="AlphaFoldDB" id="A0A0P1AKC7"/>
<evidence type="ECO:0000313" key="1">
    <source>
        <dbReference type="EMBL" id="CEG41463.1"/>
    </source>
</evidence>
<dbReference type="OrthoDB" id="128763at2759"/>
<reference evidence="2" key="1">
    <citation type="submission" date="2014-09" db="EMBL/GenBank/DDBJ databases">
        <authorList>
            <person name="Sharma Rahul"/>
            <person name="Thines Marco"/>
        </authorList>
    </citation>
    <scope>NUCLEOTIDE SEQUENCE [LARGE SCALE GENOMIC DNA]</scope>
</reference>
<name>A0A0P1AKC7_PLAHL</name>
<dbReference type="Proteomes" id="UP000054928">
    <property type="component" value="Unassembled WGS sequence"/>
</dbReference>
<protein>
    <submittedName>
        <fullName evidence="1">Uncharacterized protein</fullName>
    </submittedName>
</protein>
<dbReference type="EMBL" id="CCYD01000553">
    <property type="protein sequence ID" value="CEG41463.1"/>
    <property type="molecule type" value="Genomic_DNA"/>
</dbReference>
<keyword evidence="2" id="KW-1185">Reference proteome</keyword>
<sequence>MSSTTNSPILNSSFLLGSNDYLTSAVAEKRYQKLGGTGVFSSLAVAGNLNCESLTIAGSAVHCLESQLEQSHHLSLLWSMQTKTSALSGI</sequence>
<dbReference type="OMA" id="SLLWSMQ"/>
<evidence type="ECO:0000313" key="2">
    <source>
        <dbReference type="Proteomes" id="UP000054928"/>
    </source>
</evidence>